<dbReference type="PIRSF" id="PIRSF000535">
    <property type="entry name" value="1PFK/6PFK/LacC"/>
    <property type="match status" value="1"/>
</dbReference>
<dbReference type="GO" id="GO:0005988">
    <property type="term" value="P:lactose metabolic process"/>
    <property type="evidence" value="ECO:0007669"/>
    <property type="project" value="UniProtKB-KW"/>
</dbReference>
<dbReference type="PANTHER" id="PTHR46566">
    <property type="entry name" value="1-PHOSPHOFRUCTOKINASE-RELATED"/>
    <property type="match status" value="1"/>
</dbReference>
<dbReference type="EC" id="2.7.1.144" evidence="6"/>
<dbReference type="EMBL" id="FNFP01000001">
    <property type="protein sequence ID" value="SDJ86915.1"/>
    <property type="molecule type" value="Genomic_DNA"/>
</dbReference>
<name>A0A1G8XAN3_9FIRM</name>
<evidence type="ECO:0000256" key="3">
    <source>
        <dbReference type="ARBA" id="ARBA00022741"/>
    </source>
</evidence>
<evidence type="ECO:0000256" key="1">
    <source>
        <dbReference type="ARBA" id="ARBA00005380"/>
    </source>
</evidence>
<proteinExistence type="inferred from homology"/>
<keyword evidence="4 8" id="KW-0418">Kinase</keyword>
<dbReference type="OrthoDB" id="9801219at2"/>
<dbReference type="SUPFAM" id="SSF53613">
    <property type="entry name" value="Ribokinase-like"/>
    <property type="match status" value="1"/>
</dbReference>
<dbReference type="FunFam" id="3.40.1190.20:FF:000001">
    <property type="entry name" value="Phosphofructokinase"/>
    <property type="match status" value="1"/>
</dbReference>
<dbReference type="GO" id="GO:0044281">
    <property type="term" value="P:small molecule metabolic process"/>
    <property type="evidence" value="ECO:0007669"/>
    <property type="project" value="UniProtKB-ARBA"/>
</dbReference>
<keyword evidence="2 6" id="KW-0808">Transferase</keyword>
<evidence type="ECO:0000256" key="6">
    <source>
        <dbReference type="PIRNR" id="PIRNR000535"/>
    </source>
</evidence>
<dbReference type="Proteomes" id="UP000198718">
    <property type="component" value="Unassembled WGS sequence"/>
</dbReference>
<sequence>MILTITLNPAIDISYYVNELKLDNVNRCDKYIKTAGGKGINVTKVLRNLNCNVMATGFLGGSSGEFIKNELKKRKVDLRFVDIAGETRNCIAIVSQQQQTEILESGPFITEKEETNFIETLKDNLDKYPIQVVTASGSIPKGLSSSYYTKLIKISNERGIKFLLDTSGIYLHKAIEASPYLIKPNISELEGFYGKKIDSLEKLINVMEELRVYNIQIIVVSLGKEGCIALCDNEVYKVTVPQIKLKNPVGSGDAMVAGMGKGIENKHSYEEILKIGSTCGTLNAMNEETGAINIKEFQDIYNKIKVEKIKRVSI</sequence>
<dbReference type="GO" id="GO:2001059">
    <property type="term" value="P:D-tagatose 6-phosphate catabolic process"/>
    <property type="evidence" value="ECO:0007669"/>
    <property type="project" value="UniProtKB-UniPathway"/>
</dbReference>
<keyword evidence="9" id="KW-1185">Reference proteome</keyword>
<evidence type="ECO:0000256" key="5">
    <source>
        <dbReference type="ARBA" id="ARBA00022840"/>
    </source>
</evidence>
<gene>
    <name evidence="8" type="ORF">SAMN05660472_00149</name>
</gene>
<keyword evidence="6" id="KW-0423">Lactose metabolism</keyword>
<dbReference type="GO" id="GO:0016052">
    <property type="term" value="P:carbohydrate catabolic process"/>
    <property type="evidence" value="ECO:0007669"/>
    <property type="project" value="UniProtKB-ARBA"/>
</dbReference>
<dbReference type="NCBIfam" id="TIGR03168">
    <property type="entry name" value="1-PFK"/>
    <property type="match status" value="1"/>
</dbReference>
<evidence type="ECO:0000259" key="7">
    <source>
        <dbReference type="Pfam" id="PF00294"/>
    </source>
</evidence>
<comment type="catalytic activity">
    <reaction evidence="6">
        <text>D-tagatofuranose 6-phosphate + ATP = D-tagatofuranose 1,6-bisphosphate + ADP + H(+)</text>
        <dbReference type="Rhea" id="RHEA:12420"/>
        <dbReference type="ChEBI" id="CHEBI:15378"/>
        <dbReference type="ChEBI" id="CHEBI:30616"/>
        <dbReference type="ChEBI" id="CHEBI:58694"/>
        <dbReference type="ChEBI" id="CHEBI:58695"/>
        <dbReference type="ChEBI" id="CHEBI:456216"/>
        <dbReference type="EC" id="2.7.1.144"/>
    </reaction>
</comment>
<dbReference type="RefSeq" id="WP_090548894.1">
    <property type="nucleotide sequence ID" value="NZ_FNFP01000001.1"/>
</dbReference>
<dbReference type="Gene3D" id="3.40.1190.20">
    <property type="match status" value="1"/>
</dbReference>
<evidence type="ECO:0000256" key="4">
    <source>
        <dbReference type="ARBA" id="ARBA00022777"/>
    </source>
</evidence>
<dbReference type="NCBIfam" id="TIGR03828">
    <property type="entry name" value="pfkB"/>
    <property type="match status" value="1"/>
</dbReference>
<comment type="similarity">
    <text evidence="6">Belongs to the carbohydrate kinase PfkB family. LacC subfamily.</text>
</comment>
<evidence type="ECO:0000256" key="2">
    <source>
        <dbReference type="ARBA" id="ARBA00022679"/>
    </source>
</evidence>
<evidence type="ECO:0000313" key="8">
    <source>
        <dbReference type="EMBL" id="SDJ86915.1"/>
    </source>
</evidence>
<dbReference type="STRING" id="393762.SAMN05660472_00149"/>
<dbReference type="GO" id="GO:0005829">
    <property type="term" value="C:cytosol"/>
    <property type="evidence" value="ECO:0007669"/>
    <property type="project" value="TreeGrafter"/>
</dbReference>
<keyword evidence="5 6" id="KW-0067">ATP-binding</keyword>
<dbReference type="GO" id="GO:0005524">
    <property type="term" value="F:ATP binding"/>
    <property type="evidence" value="ECO:0007669"/>
    <property type="project" value="UniProtKB-KW"/>
</dbReference>
<dbReference type="Pfam" id="PF00294">
    <property type="entry name" value="PfkB"/>
    <property type="match status" value="1"/>
</dbReference>
<dbReference type="GO" id="GO:0008662">
    <property type="term" value="F:1-phosphofructokinase activity"/>
    <property type="evidence" value="ECO:0007669"/>
    <property type="project" value="InterPro"/>
</dbReference>
<dbReference type="CDD" id="cd01164">
    <property type="entry name" value="FruK_PfkB_like"/>
    <property type="match status" value="1"/>
</dbReference>
<dbReference type="GO" id="GO:0009024">
    <property type="term" value="F:tagatose-6-phosphate kinase activity"/>
    <property type="evidence" value="ECO:0007669"/>
    <property type="project" value="UniProtKB-EC"/>
</dbReference>
<protein>
    <recommendedName>
        <fullName evidence="6">Tagatose-6-phosphate kinase</fullName>
        <ecNumber evidence="6">2.7.1.144</ecNumber>
    </recommendedName>
</protein>
<dbReference type="PANTHER" id="PTHR46566:SF5">
    <property type="entry name" value="1-PHOSPHOFRUCTOKINASE"/>
    <property type="match status" value="1"/>
</dbReference>
<dbReference type="InterPro" id="IPR017583">
    <property type="entry name" value="Tagatose/fructose_Pkinase"/>
</dbReference>
<feature type="domain" description="Carbohydrate kinase PfkB" evidence="7">
    <location>
        <begin position="10"/>
        <end position="290"/>
    </location>
</feature>
<dbReference type="InterPro" id="IPR022463">
    <property type="entry name" value="1-PFruKinase"/>
</dbReference>
<comment type="similarity">
    <text evidence="1">Belongs to the carbohydrate kinase pfkB family.</text>
</comment>
<evidence type="ECO:0000313" key="9">
    <source>
        <dbReference type="Proteomes" id="UP000198718"/>
    </source>
</evidence>
<organism evidence="8 9">
    <name type="scientific">Natronincola ferrireducens</name>
    <dbReference type="NCBI Taxonomy" id="393762"/>
    <lineage>
        <taxon>Bacteria</taxon>
        <taxon>Bacillati</taxon>
        <taxon>Bacillota</taxon>
        <taxon>Clostridia</taxon>
        <taxon>Peptostreptococcales</taxon>
        <taxon>Natronincolaceae</taxon>
        <taxon>Natronincola</taxon>
    </lineage>
</organism>
<dbReference type="InterPro" id="IPR011611">
    <property type="entry name" value="PfkB_dom"/>
</dbReference>
<keyword evidence="3 6" id="KW-0547">Nucleotide-binding</keyword>
<accession>A0A1G8XAN3</accession>
<dbReference type="UniPathway" id="UPA00704">
    <property type="reaction ID" value="UER00715"/>
</dbReference>
<comment type="pathway">
    <text evidence="6">Carbohydrate metabolism; D-tagatose 6-phosphate degradation; D-glyceraldehyde 3-phosphate and glycerone phosphate from D-tagatose 6-phosphate: step 1/2.</text>
</comment>
<dbReference type="InterPro" id="IPR029056">
    <property type="entry name" value="Ribokinase-like"/>
</dbReference>
<dbReference type="AlphaFoldDB" id="A0A1G8XAN3"/>
<reference evidence="8 9" key="1">
    <citation type="submission" date="2016-10" db="EMBL/GenBank/DDBJ databases">
        <authorList>
            <person name="de Groot N.N."/>
        </authorList>
    </citation>
    <scope>NUCLEOTIDE SEQUENCE [LARGE SCALE GENOMIC DNA]</scope>
    <source>
        <strain evidence="8 9">DSM 18346</strain>
    </source>
</reference>